<comment type="caution">
    <text evidence="14">The sequence shown here is derived from an EMBL/GenBank/DDBJ whole genome shotgun (WGS) entry which is preliminary data.</text>
</comment>
<gene>
    <name evidence="14" type="ORF">C5745_16305</name>
</gene>
<keyword evidence="15" id="KW-1185">Reference proteome</keyword>
<evidence type="ECO:0000256" key="6">
    <source>
        <dbReference type="ARBA" id="ARBA00022729"/>
    </source>
</evidence>
<dbReference type="InterPro" id="IPR000531">
    <property type="entry name" value="Beta-barrel_TonB"/>
</dbReference>
<comment type="subcellular location">
    <subcellularLocation>
        <location evidence="1 12">Cell outer membrane</location>
        <topology evidence="1 12">Multi-pass membrane protein</topology>
    </subcellularLocation>
</comment>
<dbReference type="EMBL" id="PVBQ01000015">
    <property type="protein sequence ID" value="PRD46342.1"/>
    <property type="molecule type" value="Genomic_DNA"/>
</dbReference>
<evidence type="ECO:0000256" key="10">
    <source>
        <dbReference type="ARBA" id="ARBA00023136"/>
    </source>
</evidence>
<dbReference type="InterPro" id="IPR036942">
    <property type="entry name" value="Beta-barrel_TonB_sf"/>
</dbReference>
<name>A0A2S9J0P8_9SPHI</name>
<protein>
    <recommendedName>
        <fullName evidence="13">TonB-dependent receptor-like beta-barrel domain-containing protein</fullName>
    </recommendedName>
</protein>
<keyword evidence="6" id="KW-0732">Signal</keyword>
<sequence length="293" mass="32514">MGAYVSNVLDVTPSLHVHLALRMDYFDNKGTYDFDADTTRGAYSQTAFSPRVGLVYEFVKDRMSFFGNYQNGFKNVAPIVQPLPDISGDFKPQQAEQWEAGVKLNLFNNLMVLTASYYDISVSNITRPESIERDGQFYNITVQDGTRLSRGVEFDLTAAPMEGLDIILSYSNNSSKLTKADANVNSLRPTEAGPKNLFNVWASYTAHRGFLNGVGIGAGVNHASENLVTNSVPTGAFTIPAYTLVNASLSYTYRNYELAVKANNLTDRTYYKGWSTVNPMMSRNILGSIAYRF</sequence>
<accession>A0A2S9J0P8</accession>
<evidence type="ECO:0000256" key="8">
    <source>
        <dbReference type="ARBA" id="ARBA00023065"/>
    </source>
</evidence>
<dbReference type="SUPFAM" id="SSF56935">
    <property type="entry name" value="Porins"/>
    <property type="match status" value="1"/>
</dbReference>
<evidence type="ECO:0000256" key="11">
    <source>
        <dbReference type="ARBA" id="ARBA00023237"/>
    </source>
</evidence>
<evidence type="ECO:0000256" key="12">
    <source>
        <dbReference type="PROSITE-ProRule" id="PRU01360"/>
    </source>
</evidence>
<dbReference type="AlphaFoldDB" id="A0A2S9J0P8"/>
<evidence type="ECO:0000256" key="2">
    <source>
        <dbReference type="ARBA" id="ARBA00022448"/>
    </source>
</evidence>
<dbReference type="Pfam" id="PF00593">
    <property type="entry name" value="TonB_dep_Rec_b-barrel"/>
    <property type="match status" value="1"/>
</dbReference>
<dbReference type="GO" id="GO:0009279">
    <property type="term" value="C:cell outer membrane"/>
    <property type="evidence" value="ECO:0007669"/>
    <property type="project" value="UniProtKB-SubCell"/>
</dbReference>
<dbReference type="PANTHER" id="PTHR32552">
    <property type="entry name" value="FERRICHROME IRON RECEPTOR-RELATED"/>
    <property type="match status" value="1"/>
</dbReference>
<dbReference type="Proteomes" id="UP000239711">
    <property type="component" value="Unassembled WGS sequence"/>
</dbReference>
<keyword evidence="4" id="KW-0410">Iron transport</keyword>
<keyword evidence="2 12" id="KW-0813">Transport</keyword>
<keyword evidence="10 12" id="KW-0472">Membrane</keyword>
<keyword evidence="8" id="KW-0406">Ion transport</keyword>
<evidence type="ECO:0000313" key="14">
    <source>
        <dbReference type="EMBL" id="PRD46342.1"/>
    </source>
</evidence>
<keyword evidence="7" id="KW-0408">Iron</keyword>
<evidence type="ECO:0000259" key="13">
    <source>
        <dbReference type="Pfam" id="PF00593"/>
    </source>
</evidence>
<keyword evidence="11 12" id="KW-0998">Cell outer membrane</keyword>
<dbReference type="PROSITE" id="PS52016">
    <property type="entry name" value="TONB_DEPENDENT_REC_3"/>
    <property type="match status" value="1"/>
</dbReference>
<evidence type="ECO:0000256" key="4">
    <source>
        <dbReference type="ARBA" id="ARBA00022496"/>
    </source>
</evidence>
<dbReference type="GO" id="GO:0015344">
    <property type="term" value="F:siderophore uptake transmembrane transporter activity"/>
    <property type="evidence" value="ECO:0007669"/>
    <property type="project" value="TreeGrafter"/>
</dbReference>
<comment type="similarity">
    <text evidence="12">Belongs to the TonB-dependent receptor family.</text>
</comment>
<dbReference type="InterPro" id="IPR039426">
    <property type="entry name" value="TonB-dep_rcpt-like"/>
</dbReference>
<organism evidence="14 15">
    <name type="scientific">Sphingobacterium haloxyli</name>
    <dbReference type="NCBI Taxonomy" id="2100533"/>
    <lineage>
        <taxon>Bacteria</taxon>
        <taxon>Pseudomonadati</taxon>
        <taxon>Bacteroidota</taxon>
        <taxon>Sphingobacteriia</taxon>
        <taxon>Sphingobacteriales</taxon>
        <taxon>Sphingobacteriaceae</taxon>
        <taxon>Sphingobacterium</taxon>
    </lineage>
</organism>
<evidence type="ECO:0000256" key="9">
    <source>
        <dbReference type="ARBA" id="ARBA00023077"/>
    </source>
</evidence>
<proteinExistence type="inferred from homology"/>
<evidence type="ECO:0000313" key="15">
    <source>
        <dbReference type="Proteomes" id="UP000239711"/>
    </source>
</evidence>
<keyword evidence="3 12" id="KW-1134">Transmembrane beta strand</keyword>
<evidence type="ECO:0000256" key="7">
    <source>
        <dbReference type="ARBA" id="ARBA00023004"/>
    </source>
</evidence>
<reference evidence="14 15" key="1">
    <citation type="submission" date="2018-02" db="EMBL/GenBank/DDBJ databases">
        <title>The draft genome of Sphingobacterium sp. 5JN-11.</title>
        <authorList>
            <person name="Liu L."/>
            <person name="Li L."/>
            <person name="Liang L."/>
            <person name="Zhang X."/>
            <person name="Wang T."/>
        </authorList>
    </citation>
    <scope>NUCLEOTIDE SEQUENCE [LARGE SCALE GENOMIC DNA]</scope>
    <source>
        <strain evidence="14 15">5JN-11</strain>
    </source>
</reference>
<evidence type="ECO:0000256" key="3">
    <source>
        <dbReference type="ARBA" id="ARBA00022452"/>
    </source>
</evidence>
<evidence type="ECO:0000256" key="1">
    <source>
        <dbReference type="ARBA" id="ARBA00004571"/>
    </source>
</evidence>
<dbReference type="PANTHER" id="PTHR32552:SF68">
    <property type="entry name" value="FERRICHROME OUTER MEMBRANE TRANSPORTER_PHAGE RECEPTOR"/>
    <property type="match status" value="1"/>
</dbReference>
<feature type="domain" description="TonB-dependent receptor-like beta-barrel" evidence="13">
    <location>
        <begin position="2"/>
        <end position="265"/>
    </location>
</feature>
<keyword evidence="5 12" id="KW-0812">Transmembrane</keyword>
<keyword evidence="9" id="KW-0798">TonB box</keyword>
<dbReference type="Gene3D" id="2.40.170.20">
    <property type="entry name" value="TonB-dependent receptor, beta-barrel domain"/>
    <property type="match status" value="1"/>
</dbReference>
<evidence type="ECO:0000256" key="5">
    <source>
        <dbReference type="ARBA" id="ARBA00022692"/>
    </source>
</evidence>